<evidence type="ECO:0000256" key="1">
    <source>
        <dbReference type="SAM" id="SignalP"/>
    </source>
</evidence>
<feature type="chain" id="PRO_5016036603" evidence="1">
    <location>
        <begin position="21"/>
        <end position="115"/>
    </location>
</feature>
<evidence type="ECO:0000313" key="2">
    <source>
        <dbReference type="EMBL" id="PVI02675.1"/>
    </source>
</evidence>
<proteinExistence type="predicted"/>
<dbReference type="AlphaFoldDB" id="A0A2V1DZM3"/>
<reference evidence="2 3" key="1">
    <citation type="journal article" date="2018" name="Sci. Rep.">
        <title>Comparative genomics provides insights into the lifestyle and reveals functional heterogeneity of dark septate endophytic fungi.</title>
        <authorList>
            <person name="Knapp D.G."/>
            <person name="Nemeth J.B."/>
            <person name="Barry K."/>
            <person name="Hainaut M."/>
            <person name="Henrissat B."/>
            <person name="Johnson J."/>
            <person name="Kuo A."/>
            <person name="Lim J.H.P."/>
            <person name="Lipzen A."/>
            <person name="Nolan M."/>
            <person name="Ohm R.A."/>
            <person name="Tamas L."/>
            <person name="Grigoriev I.V."/>
            <person name="Spatafora J.W."/>
            <person name="Nagy L.G."/>
            <person name="Kovacs G.M."/>
        </authorList>
    </citation>
    <scope>NUCLEOTIDE SEQUENCE [LARGE SCALE GENOMIC DNA]</scope>
    <source>
        <strain evidence="2 3">DSE2036</strain>
    </source>
</reference>
<organism evidence="2 3">
    <name type="scientific">Periconia macrospinosa</name>
    <dbReference type="NCBI Taxonomy" id="97972"/>
    <lineage>
        <taxon>Eukaryota</taxon>
        <taxon>Fungi</taxon>
        <taxon>Dikarya</taxon>
        <taxon>Ascomycota</taxon>
        <taxon>Pezizomycotina</taxon>
        <taxon>Dothideomycetes</taxon>
        <taxon>Pleosporomycetidae</taxon>
        <taxon>Pleosporales</taxon>
        <taxon>Massarineae</taxon>
        <taxon>Periconiaceae</taxon>
        <taxon>Periconia</taxon>
    </lineage>
</organism>
<keyword evidence="1" id="KW-0732">Signal</keyword>
<dbReference type="Proteomes" id="UP000244855">
    <property type="component" value="Unassembled WGS sequence"/>
</dbReference>
<accession>A0A2V1DZM3</accession>
<gene>
    <name evidence="2" type="ORF">DM02DRAFT_653338</name>
</gene>
<keyword evidence="3" id="KW-1185">Reference proteome</keyword>
<protein>
    <submittedName>
        <fullName evidence="2">Uncharacterized protein</fullName>
    </submittedName>
</protein>
<sequence length="115" mass="11670">MQHPFKLALVSALFAMSSVAQLDVSLFGCTDCKCSGADGGRFEDGGSIIGQCQNINVGFGPVAVGLSGGSSAHCTMFATGDCSGVEENVGIHSGQSFGCTGTKIGVFGSFKCFTR</sequence>
<feature type="signal peptide" evidence="1">
    <location>
        <begin position="1"/>
        <end position="20"/>
    </location>
</feature>
<name>A0A2V1DZM3_9PLEO</name>
<evidence type="ECO:0000313" key="3">
    <source>
        <dbReference type="Proteomes" id="UP000244855"/>
    </source>
</evidence>
<dbReference type="OrthoDB" id="3599735at2759"/>
<dbReference type="EMBL" id="KZ805340">
    <property type="protein sequence ID" value="PVI02675.1"/>
    <property type="molecule type" value="Genomic_DNA"/>
</dbReference>